<gene>
    <name evidence="1" type="primary">NCL1_37354</name>
    <name evidence="1" type="ORF">TNCV_4551051</name>
</gene>
<keyword evidence="2" id="KW-1185">Reference proteome</keyword>
<evidence type="ECO:0000313" key="1">
    <source>
        <dbReference type="EMBL" id="GFY03768.1"/>
    </source>
</evidence>
<name>A0A8X6SB36_TRICX</name>
<proteinExistence type="predicted"/>
<comment type="caution">
    <text evidence="1">The sequence shown here is derived from an EMBL/GenBank/DDBJ whole genome shotgun (WGS) entry which is preliminary data.</text>
</comment>
<organism evidence="1 2">
    <name type="scientific">Trichonephila clavipes</name>
    <name type="common">Golden silk orbweaver</name>
    <name type="synonym">Nephila clavipes</name>
    <dbReference type="NCBI Taxonomy" id="2585209"/>
    <lineage>
        <taxon>Eukaryota</taxon>
        <taxon>Metazoa</taxon>
        <taxon>Ecdysozoa</taxon>
        <taxon>Arthropoda</taxon>
        <taxon>Chelicerata</taxon>
        <taxon>Arachnida</taxon>
        <taxon>Araneae</taxon>
        <taxon>Araneomorphae</taxon>
        <taxon>Entelegynae</taxon>
        <taxon>Araneoidea</taxon>
        <taxon>Nephilidae</taxon>
        <taxon>Trichonephila</taxon>
    </lineage>
</organism>
<reference evidence="1" key="1">
    <citation type="submission" date="2020-08" db="EMBL/GenBank/DDBJ databases">
        <title>Multicomponent nature underlies the extraordinary mechanical properties of spider dragline silk.</title>
        <authorList>
            <person name="Kono N."/>
            <person name="Nakamura H."/>
            <person name="Mori M."/>
            <person name="Yoshida Y."/>
            <person name="Ohtoshi R."/>
            <person name="Malay A.D."/>
            <person name="Moran D.A.P."/>
            <person name="Tomita M."/>
            <person name="Numata K."/>
            <person name="Arakawa K."/>
        </authorList>
    </citation>
    <scope>NUCLEOTIDE SEQUENCE</scope>
</reference>
<evidence type="ECO:0000313" key="2">
    <source>
        <dbReference type="Proteomes" id="UP000887159"/>
    </source>
</evidence>
<sequence length="91" mass="10698">MRKEHFCPECIPSQTRLKTQQHTFLFKFQRLANVFRVSDNRLSIFKPTTFPCHLIYASANLDWILPVQEHNSLLAELRSAALATIHERYPD</sequence>
<dbReference type="Proteomes" id="UP000887159">
    <property type="component" value="Unassembled WGS sequence"/>
</dbReference>
<dbReference type="AlphaFoldDB" id="A0A8X6SB36"/>
<accession>A0A8X6SB36</accession>
<dbReference type="EMBL" id="BMAU01021241">
    <property type="protein sequence ID" value="GFY03768.1"/>
    <property type="molecule type" value="Genomic_DNA"/>
</dbReference>
<protein>
    <submittedName>
        <fullName evidence="1">Hydroxysteroid dehydrogenase-like protein 1</fullName>
    </submittedName>
</protein>